<proteinExistence type="predicted"/>
<name>A0AAV6KEZ2_9ERIC</name>
<dbReference type="EMBL" id="JACTNZ010000004">
    <property type="protein sequence ID" value="KAG5550877.1"/>
    <property type="molecule type" value="Genomic_DNA"/>
</dbReference>
<dbReference type="Pfam" id="PF26522">
    <property type="entry name" value="ARM_6"/>
    <property type="match status" value="1"/>
</dbReference>
<dbReference type="InterPro" id="IPR059007">
    <property type="entry name" value="ARM_At1g04390"/>
</dbReference>
<dbReference type="InterPro" id="IPR011333">
    <property type="entry name" value="SKP1/BTB/POZ_sf"/>
</dbReference>
<dbReference type="Proteomes" id="UP000823749">
    <property type="component" value="Chromosome 4"/>
</dbReference>
<gene>
    <name evidence="4" type="ORF">RHGRI_009349</name>
</gene>
<keyword evidence="5" id="KW-1185">Reference proteome</keyword>
<dbReference type="SUPFAM" id="SSF48371">
    <property type="entry name" value="ARM repeat"/>
    <property type="match status" value="1"/>
</dbReference>
<dbReference type="PANTHER" id="PTHR35918">
    <property type="entry name" value="OS06G0674800 PROTEIN"/>
    <property type="match status" value="1"/>
</dbReference>
<dbReference type="PANTHER" id="PTHR35918:SF1">
    <property type="entry name" value="BTB DOMAIN-CONTAINING PROTEIN"/>
    <property type="match status" value="1"/>
</dbReference>
<dbReference type="Gene3D" id="1.25.10.10">
    <property type="entry name" value="Leucine-rich Repeat Variant"/>
    <property type="match status" value="1"/>
</dbReference>
<feature type="domain" description="BTB" evidence="3">
    <location>
        <begin position="681"/>
        <end position="759"/>
    </location>
</feature>
<protein>
    <recommendedName>
        <fullName evidence="3">BTB domain-containing protein</fullName>
    </recommendedName>
</protein>
<dbReference type="Gene3D" id="3.30.710.10">
    <property type="entry name" value="Potassium Channel Kv1.1, Chain A"/>
    <property type="match status" value="2"/>
</dbReference>
<evidence type="ECO:0000313" key="5">
    <source>
        <dbReference type="Proteomes" id="UP000823749"/>
    </source>
</evidence>
<accession>A0AAV6KEZ2</accession>
<dbReference type="InterPro" id="IPR016024">
    <property type="entry name" value="ARM-type_fold"/>
</dbReference>
<evidence type="ECO:0000256" key="1">
    <source>
        <dbReference type="ARBA" id="ARBA00004906"/>
    </source>
</evidence>
<dbReference type="CDD" id="cd18186">
    <property type="entry name" value="BTB_POZ_ZBTB_KLHL-like"/>
    <property type="match status" value="1"/>
</dbReference>
<dbReference type="PROSITE" id="PS50097">
    <property type="entry name" value="BTB"/>
    <property type="match status" value="2"/>
</dbReference>
<dbReference type="InterPro" id="IPR000210">
    <property type="entry name" value="BTB/POZ_dom"/>
</dbReference>
<evidence type="ECO:0000256" key="2">
    <source>
        <dbReference type="SAM" id="MobiDB-lite"/>
    </source>
</evidence>
<dbReference type="AlphaFoldDB" id="A0AAV6KEZ2"/>
<dbReference type="InterPro" id="IPR044953">
    <property type="entry name" value="At1g04390-like"/>
</dbReference>
<feature type="region of interest" description="Disordered" evidence="2">
    <location>
        <begin position="1"/>
        <end position="22"/>
    </location>
</feature>
<sequence>MMKKKSQSSSKQGSEKNRGNSDHTFTLHHQRLYHALSLGLRSYGDKGRKWHSSDIEIHRLVLRSIYAFLDCISAETLKHPLVKESIGDMVGALEGILQFRNEATLSLLSDVAVKMVNIVPTLVMQSYVLDLVRPLTTLLTSHHLHAAVSCATALELIISNLNSKIEGEVWKIMKKTNTVIHIVNNIQGFSNGTAPIEYYLKMVSLLSKILRRWQPSRFLVWNDAKLMEVLGVISLDPDISVKFAVLQLYSALALCGNGAQKLLENEETVLPMMVQCMDRSNSVSVQLEGFELARCLAMNEQGCSKVMALCCVPITKAIVEVMRSWGSLSGRIPLLLTGACRLALITRWSGEHHKYFWKLGIDKILLKLLLNDFHKLYSSEHCIEKIAAAELGLRENYLLVLRPFVWDILGGLAAHCLEDFNPNMHGDEFCMDFLIICACLAFVDSIRQLGQSDISHTFQYESATRTVLMMIYSPSSYIRSRTIFFLYEILKPNGKEYLKRLLDKLSQPRNKLGMLDILQSVIDLMSLTCYSGLSQYRDYIIRLQGINTLVAFVRWCLTNNVHMRRASVAPHLCSSVLEKTCCWDHSEDWDGNDMPLLFSLWGLSELMHQFTCVKTLPDVVFGQVDCNETEFVGLLQGICSDTSAPGPRWYAAYILSYMGRYGFPSKMGKRIGKVLDDKEFADLVFIVTDEEPLAVHCIILKVRCPPLLPRSVDEFFVRQDGEKRERPRKEVRLKSDKVDRKALLKLLEFVYSGHLQVGEEVVDKLRGIARHCDLKHLLQILSKENPKWGTPFPTVDLSFALEPAGHHLSDVTLVAEGSDIADWTCHTCSVSIPHMHVHRVILSSSSTYFQGMFCSGMQERCLTTIRSPAEEISEFPITVGLHQGSALNPCLFALVMDELTRQFQEDISWCIMFVDGIVLVDETARVVPTMCMKKVMIQDQEIPKNDHFSCSETIIKAPVGWEALVKVVKWFYSAELPKPISGCLWDNLDAKEKLTEMFPYVELCWLAEYWCLGDDLHEYCTRVVISHLDSTQGLSVKLIQIVASFHQKKLVEVVANYMAPLYNHLRKSGELDELDDELVDMIRTASVRLFQEGGHSHT</sequence>
<comment type="caution">
    <text evidence="4">The sequence shown here is derived from an EMBL/GenBank/DDBJ whole genome shotgun (WGS) entry which is preliminary data.</text>
</comment>
<reference evidence="4" key="1">
    <citation type="submission" date="2020-08" db="EMBL/GenBank/DDBJ databases">
        <title>Plant Genome Project.</title>
        <authorList>
            <person name="Zhang R.-G."/>
        </authorList>
    </citation>
    <scope>NUCLEOTIDE SEQUENCE</scope>
    <source>
        <strain evidence="4">WSP0</strain>
        <tissue evidence="4">Leaf</tissue>
    </source>
</reference>
<dbReference type="InterPro" id="IPR011989">
    <property type="entry name" value="ARM-like"/>
</dbReference>
<dbReference type="SUPFAM" id="SSF54695">
    <property type="entry name" value="POZ domain"/>
    <property type="match status" value="2"/>
</dbReference>
<evidence type="ECO:0000313" key="4">
    <source>
        <dbReference type="EMBL" id="KAG5550877.1"/>
    </source>
</evidence>
<organism evidence="4 5">
    <name type="scientific">Rhododendron griersonianum</name>
    <dbReference type="NCBI Taxonomy" id="479676"/>
    <lineage>
        <taxon>Eukaryota</taxon>
        <taxon>Viridiplantae</taxon>
        <taxon>Streptophyta</taxon>
        <taxon>Embryophyta</taxon>
        <taxon>Tracheophyta</taxon>
        <taxon>Spermatophyta</taxon>
        <taxon>Magnoliopsida</taxon>
        <taxon>eudicotyledons</taxon>
        <taxon>Gunneridae</taxon>
        <taxon>Pentapetalae</taxon>
        <taxon>asterids</taxon>
        <taxon>Ericales</taxon>
        <taxon>Ericaceae</taxon>
        <taxon>Ericoideae</taxon>
        <taxon>Rhodoreae</taxon>
        <taxon>Rhododendron</taxon>
    </lineage>
</organism>
<feature type="domain" description="BTB" evidence="3">
    <location>
        <begin position="809"/>
        <end position="853"/>
    </location>
</feature>
<dbReference type="Pfam" id="PF00651">
    <property type="entry name" value="BTB"/>
    <property type="match status" value="2"/>
</dbReference>
<comment type="pathway">
    <text evidence="1">Protein modification; protein ubiquitination.</text>
</comment>
<evidence type="ECO:0000259" key="3">
    <source>
        <dbReference type="PROSITE" id="PS50097"/>
    </source>
</evidence>